<keyword evidence="4" id="KW-0677">Repeat</keyword>
<comment type="subcellular location">
    <subcellularLocation>
        <location evidence="1">Secreted</location>
    </subcellularLocation>
</comment>
<accession>A0AAD1YT76</accession>
<evidence type="ECO:0000313" key="7">
    <source>
        <dbReference type="EMBL" id="CAI9756575.1"/>
    </source>
</evidence>
<dbReference type="GO" id="GO:0005576">
    <property type="term" value="C:extracellular region"/>
    <property type="evidence" value="ECO:0007669"/>
    <property type="project" value="UniProtKB-SubCell"/>
</dbReference>
<reference evidence="7" key="1">
    <citation type="submission" date="2023-05" db="EMBL/GenBank/DDBJ databases">
        <authorList>
            <person name="Huff M."/>
        </authorList>
    </citation>
    <scope>NUCLEOTIDE SEQUENCE</scope>
</reference>
<proteinExistence type="inferred from homology"/>
<dbReference type="Gene3D" id="3.30.430.20">
    <property type="entry name" value="Gnk2 domain, C-X8-C-X2-C motif"/>
    <property type="match status" value="1"/>
</dbReference>
<dbReference type="PANTHER" id="PTHR32411">
    <property type="entry name" value="CYSTEINE-RICH REPEAT SECRETORY PROTEIN 38-RELATED"/>
    <property type="match status" value="1"/>
</dbReference>
<dbReference type="PROSITE" id="PS51473">
    <property type="entry name" value="GNK2"/>
    <property type="match status" value="1"/>
</dbReference>
<dbReference type="InterPro" id="IPR038408">
    <property type="entry name" value="GNK2_sf"/>
</dbReference>
<keyword evidence="2" id="KW-0964">Secreted</keyword>
<keyword evidence="8" id="KW-1185">Reference proteome</keyword>
<dbReference type="EMBL" id="OU503037">
    <property type="protein sequence ID" value="CAI9756575.1"/>
    <property type="molecule type" value="Genomic_DNA"/>
</dbReference>
<sequence length="119" mass="13427">MFIKVGPKFDFLRLEISHITVKSPLLNALFKCLFYADYSNRGSICTAKTDNSTWTKAVQINLNNVFNALELNVNLHNGFYTAMAGERSDRIYGLIQCRGDVSTSNFANCTRESFKVTSK</sequence>
<feature type="domain" description="Gnk2-homologous" evidence="6">
    <location>
        <begin position="40"/>
        <end position="119"/>
    </location>
</feature>
<evidence type="ECO:0000256" key="2">
    <source>
        <dbReference type="ARBA" id="ARBA00022525"/>
    </source>
</evidence>
<dbReference type="Proteomes" id="UP000834106">
    <property type="component" value="Chromosome 2"/>
</dbReference>
<organism evidence="7 8">
    <name type="scientific">Fraxinus pennsylvanica</name>
    <dbReference type="NCBI Taxonomy" id="56036"/>
    <lineage>
        <taxon>Eukaryota</taxon>
        <taxon>Viridiplantae</taxon>
        <taxon>Streptophyta</taxon>
        <taxon>Embryophyta</taxon>
        <taxon>Tracheophyta</taxon>
        <taxon>Spermatophyta</taxon>
        <taxon>Magnoliopsida</taxon>
        <taxon>eudicotyledons</taxon>
        <taxon>Gunneridae</taxon>
        <taxon>Pentapetalae</taxon>
        <taxon>asterids</taxon>
        <taxon>lamiids</taxon>
        <taxon>Lamiales</taxon>
        <taxon>Oleaceae</taxon>
        <taxon>Oleeae</taxon>
        <taxon>Fraxinus</taxon>
    </lineage>
</organism>
<evidence type="ECO:0000256" key="5">
    <source>
        <dbReference type="ARBA" id="ARBA00038515"/>
    </source>
</evidence>
<keyword evidence="3" id="KW-0732">Signal</keyword>
<name>A0AAD1YT76_9LAMI</name>
<gene>
    <name evidence="7" type="ORF">FPE_LOCUS4005</name>
</gene>
<dbReference type="AlphaFoldDB" id="A0AAD1YT76"/>
<comment type="similarity">
    <text evidence="5">Belongs to the cysteine-rich repeat secretory protein family.</text>
</comment>
<dbReference type="Pfam" id="PF01657">
    <property type="entry name" value="Stress-antifung"/>
    <property type="match status" value="1"/>
</dbReference>
<protein>
    <recommendedName>
        <fullName evidence="6">Gnk2-homologous domain-containing protein</fullName>
    </recommendedName>
</protein>
<dbReference type="InterPro" id="IPR050581">
    <property type="entry name" value="CRR_secretory_protein"/>
</dbReference>
<dbReference type="InterPro" id="IPR002902">
    <property type="entry name" value="GNK2"/>
</dbReference>
<evidence type="ECO:0000256" key="3">
    <source>
        <dbReference type="ARBA" id="ARBA00022729"/>
    </source>
</evidence>
<evidence type="ECO:0000256" key="1">
    <source>
        <dbReference type="ARBA" id="ARBA00004613"/>
    </source>
</evidence>
<evidence type="ECO:0000256" key="4">
    <source>
        <dbReference type="ARBA" id="ARBA00022737"/>
    </source>
</evidence>
<evidence type="ECO:0000259" key="6">
    <source>
        <dbReference type="PROSITE" id="PS51473"/>
    </source>
</evidence>
<dbReference type="CDD" id="cd23509">
    <property type="entry name" value="Gnk2-like"/>
    <property type="match status" value="1"/>
</dbReference>
<evidence type="ECO:0000313" key="8">
    <source>
        <dbReference type="Proteomes" id="UP000834106"/>
    </source>
</evidence>